<keyword evidence="1" id="KW-0472">Membrane</keyword>
<reference evidence="2" key="2">
    <citation type="submission" date="2023-05" db="EMBL/GenBank/DDBJ databases">
        <authorList>
            <person name="Fouks B."/>
        </authorList>
    </citation>
    <scope>NUCLEOTIDE SEQUENCE</scope>
    <source>
        <strain evidence="2">Stay&amp;Tobe</strain>
        <tissue evidence="2">Testes</tissue>
    </source>
</reference>
<dbReference type="GO" id="GO:0005245">
    <property type="term" value="F:voltage-gated calcium channel activity"/>
    <property type="evidence" value="ECO:0007669"/>
    <property type="project" value="TreeGrafter"/>
</dbReference>
<dbReference type="GO" id="GO:0032281">
    <property type="term" value="C:AMPA glutamate receptor complex"/>
    <property type="evidence" value="ECO:0007669"/>
    <property type="project" value="TreeGrafter"/>
</dbReference>
<keyword evidence="3" id="KW-1185">Reference proteome</keyword>
<evidence type="ECO:0000313" key="2">
    <source>
        <dbReference type="EMBL" id="KAJ9590989.1"/>
    </source>
</evidence>
<dbReference type="GO" id="GO:0098839">
    <property type="term" value="C:postsynaptic density membrane"/>
    <property type="evidence" value="ECO:0007669"/>
    <property type="project" value="TreeGrafter"/>
</dbReference>
<dbReference type="GO" id="GO:0099590">
    <property type="term" value="P:neurotransmitter receptor internalization"/>
    <property type="evidence" value="ECO:0007669"/>
    <property type="project" value="TreeGrafter"/>
</dbReference>
<dbReference type="GO" id="GO:0098943">
    <property type="term" value="P:neurotransmitter receptor transport, postsynaptic endosome to lysosome"/>
    <property type="evidence" value="ECO:0007669"/>
    <property type="project" value="TreeGrafter"/>
</dbReference>
<protein>
    <submittedName>
        <fullName evidence="2">Uncharacterized protein</fullName>
    </submittedName>
</protein>
<dbReference type="PANTHER" id="PTHR12107:SF0">
    <property type="entry name" value="STARGAZIN (MAMMALIAN CALCIUM CHANNEL) HOMOLOG"/>
    <property type="match status" value="1"/>
</dbReference>
<feature type="transmembrane region" description="Helical" evidence="1">
    <location>
        <begin position="27"/>
        <end position="53"/>
    </location>
</feature>
<dbReference type="GO" id="GO:0098970">
    <property type="term" value="P:postsynaptic neurotransmitter receptor diffusion trapping"/>
    <property type="evidence" value="ECO:0007669"/>
    <property type="project" value="TreeGrafter"/>
</dbReference>
<dbReference type="PANTHER" id="PTHR12107">
    <property type="entry name" value="VOLTAGE-DEPENDENT CALCIUM CHANNEL GAMMA SUBUNIT"/>
    <property type="match status" value="1"/>
</dbReference>
<name>A0AAD8A1V0_DIPPU</name>
<organism evidence="2 3">
    <name type="scientific">Diploptera punctata</name>
    <name type="common">Pacific beetle cockroach</name>
    <dbReference type="NCBI Taxonomy" id="6984"/>
    <lineage>
        <taxon>Eukaryota</taxon>
        <taxon>Metazoa</taxon>
        <taxon>Ecdysozoa</taxon>
        <taxon>Arthropoda</taxon>
        <taxon>Hexapoda</taxon>
        <taxon>Insecta</taxon>
        <taxon>Pterygota</taxon>
        <taxon>Neoptera</taxon>
        <taxon>Polyneoptera</taxon>
        <taxon>Dictyoptera</taxon>
        <taxon>Blattodea</taxon>
        <taxon>Blaberoidea</taxon>
        <taxon>Blaberidae</taxon>
        <taxon>Diplopterinae</taxon>
        <taxon>Diploptera</taxon>
    </lineage>
</organism>
<proteinExistence type="predicted"/>
<dbReference type="AlphaFoldDB" id="A0AAD8A1V0"/>
<comment type="caution">
    <text evidence="2">The sequence shown here is derived from an EMBL/GenBank/DDBJ whole genome shotgun (WGS) entry which is preliminary data.</text>
</comment>
<dbReference type="EMBL" id="JASPKZ010004167">
    <property type="protein sequence ID" value="KAJ9590989.1"/>
    <property type="molecule type" value="Genomic_DNA"/>
</dbReference>
<dbReference type="Gene3D" id="1.20.140.150">
    <property type="match status" value="1"/>
</dbReference>
<dbReference type="InterPro" id="IPR051072">
    <property type="entry name" value="CACNG_subunit"/>
</dbReference>
<evidence type="ECO:0000256" key="1">
    <source>
        <dbReference type="SAM" id="Phobius"/>
    </source>
</evidence>
<evidence type="ECO:0000313" key="3">
    <source>
        <dbReference type="Proteomes" id="UP001233999"/>
    </source>
</evidence>
<dbReference type="GO" id="GO:0019226">
    <property type="term" value="P:transmission of nerve impulse"/>
    <property type="evidence" value="ECO:0007669"/>
    <property type="project" value="TreeGrafter"/>
</dbReference>
<gene>
    <name evidence="2" type="ORF">L9F63_027803</name>
</gene>
<keyword evidence="1" id="KW-0812">Transmembrane</keyword>
<dbReference type="Proteomes" id="UP001233999">
    <property type="component" value="Unassembled WGS sequence"/>
</dbReference>
<reference evidence="2" key="1">
    <citation type="journal article" date="2023" name="IScience">
        <title>Live-bearing cockroach genome reveals convergent evolutionary mechanisms linked to viviparity in insects and beyond.</title>
        <authorList>
            <person name="Fouks B."/>
            <person name="Harrison M.C."/>
            <person name="Mikhailova A.A."/>
            <person name="Marchal E."/>
            <person name="English S."/>
            <person name="Carruthers M."/>
            <person name="Jennings E.C."/>
            <person name="Chiamaka E.L."/>
            <person name="Frigard R.A."/>
            <person name="Pippel M."/>
            <person name="Attardo G.M."/>
            <person name="Benoit J.B."/>
            <person name="Bornberg-Bauer E."/>
            <person name="Tobe S.S."/>
        </authorList>
    </citation>
    <scope>NUCLEOTIDE SEQUENCE</scope>
    <source>
        <strain evidence="2">Stay&amp;Tobe</strain>
    </source>
</reference>
<dbReference type="GO" id="GO:0051968">
    <property type="term" value="P:positive regulation of synaptic transmission, glutamatergic"/>
    <property type="evidence" value="ECO:0007669"/>
    <property type="project" value="TreeGrafter"/>
</dbReference>
<keyword evidence="1" id="KW-1133">Transmembrane helix</keyword>
<accession>A0AAD8A1V0</accession>
<dbReference type="GO" id="GO:0016247">
    <property type="term" value="F:channel regulator activity"/>
    <property type="evidence" value="ECO:0007669"/>
    <property type="project" value="TreeGrafter"/>
</dbReference>
<sequence length="94" mass="10296">MPRGSSPPPPPAAAAAANHPHNSHLDVAVTCLWVLTPLTATISLVIVCVAMTTNQWLHTEEKMTNPNYNGTGERDYLSKYTVSGLWTLCYTNRE</sequence>